<feature type="region of interest" description="Disordered" evidence="4">
    <location>
        <begin position="454"/>
        <end position="477"/>
    </location>
</feature>
<feature type="compositionally biased region" description="Polar residues" evidence="4">
    <location>
        <begin position="327"/>
        <end position="337"/>
    </location>
</feature>
<dbReference type="AlphaFoldDB" id="A0AA88APZ9"/>
<evidence type="ECO:0000256" key="4">
    <source>
        <dbReference type="SAM" id="MobiDB-lite"/>
    </source>
</evidence>
<dbReference type="InterPro" id="IPR000048">
    <property type="entry name" value="IQ_motif_EF-hand-BS"/>
</dbReference>
<evidence type="ECO:0000256" key="3">
    <source>
        <dbReference type="ARBA" id="ARBA00024378"/>
    </source>
</evidence>
<reference evidence="6" key="1">
    <citation type="submission" date="2023-07" db="EMBL/GenBank/DDBJ databases">
        <title>draft genome sequence of fig (Ficus carica).</title>
        <authorList>
            <person name="Takahashi T."/>
            <person name="Nishimura K."/>
        </authorList>
    </citation>
    <scope>NUCLEOTIDE SEQUENCE</scope>
</reference>
<evidence type="ECO:0000259" key="5">
    <source>
        <dbReference type="Pfam" id="PF13178"/>
    </source>
</evidence>
<name>A0AA88APZ9_FICCA</name>
<evidence type="ECO:0000313" key="6">
    <source>
        <dbReference type="EMBL" id="GMN44316.1"/>
    </source>
</evidence>
<sequence length="477" mass="54503">MYWQKRGKRRWIFRKHLNQQETVIQHTANVTATTTAVTKPTDKNPHVSHDQQERSHALAVAMATTAAAKAAVVTAQAAVEVVRLTRPSLHITEHFSAIAIQTAFRGYLARRALRALKGLVKLQALVRGHNVRKRTKMTLQCMQALVRVQARALDQRTKRLSYEGTVDSVSSDPNSLRRSTCNKKSLCREESSITADDSVQWDDIEALLMKTKDSALKRERALSHAFSHQIWRTDCEQVESEPEPEGWTRRSKQYSWESRGRASCDQIIEPIKTVEIDTFRPSSYSTPITHNRSQYYHHHYDHDHYSYQQQQERSHLYSLSSPAHNSHDNFFSLQSPLTPSPAKPRNPHNNIHQSVISPRFVNARAEIRNDDNNNNYPILPNYMAATASANARVRSQSAPKQRPNLGVPESDQRTKSARKRLSFPVAPPESNEIPCSNKLISRSHPMVVQRRASVSYSRCSDSETSPLRNNEPRRWLK</sequence>
<dbReference type="Pfam" id="PF13178">
    <property type="entry name" value="DUF4005"/>
    <property type="match status" value="1"/>
</dbReference>
<dbReference type="Gene3D" id="1.20.5.190">
    <property type="match status" value="1"/>
</dbReference>
<evidence type="ECO:0000256" key="2">
    <source>
        <dbReference type="ARBA" id="ARBA00024341"/>
    </source>
</evidence>
<gene>
    <name evidence="6" type="ORF">TIFTF001_013505</name>
</gene>
<keyword evidence="1" id="KW-0112">Calmodulin-binding</keyword>
<dbReference type="InterPro" id="IPR025064">
    <property type="entry name" value="DUF4005"/>
</dbReference>
<feature type="region of interest" description="Disordered" evidence="4">
    <location>
        <begin position="327"/>
        <end position="353"/>
    </location>
</feature>
<feature type="region of interest" description="Disordered" evidence="4">
    <location>
        <begin position="389"/>
        <end position="436"/>
    </location>
</feature>
<dbReference type="GO" id="GO:0005516">
    <property type="term" value="F:calmodulin binding"/>
    <property type="evidence" value="ECO:0007669"/>
    <property type="project" value="UniProtKB-KW"/>
</dbReference>
<comment type="subunit">
    <text evidence="3">Binds to multiple calmodulin (CaM) in the presence of Ca(2+) and CaM-like proteins.</text>
</comment>
<dbReference type="PROSITE" id="PS50096">
    <property type="entry name" value="IQ"/>
    <property type="match status" value="2"/>
</dbReference>
<dbReference type="SMART" id="SM00015">
    <property type="entry name" value="IQ"/>
    <property type="match status" value="2"/>
</dbReference>
<dbReference type="Gramene" id="FCD_00009707-RA">
    <property type="protein sequence ID" value="FCD_00009707-RA:cds"/>
    <property type="gene ID" value="FCD_00009707"/>
</dbReference>
<comment type="caution">
    <text evidence="6">The sequence shown here is derived from an EMBL/GenBank/DDBJ whole genome shotgun (WGS) entry which is preliminary data.</text>
</comment>
<keyword evidence="7" id="KW-1185">Reference proteome</keyword>
<proteinExistence type="inferred from homology"/>
<dbReference type="Proteomes" id="UP001187192">
    <property type="component" value="Unassembled WGS sequence"/>
</dbReference>
<evidence type="ECO:0000256" key="1">
    <source>
        <dbReference type="ARBA" id="ARBA00022860"/>
    </source>
</evidence>
<dbReference type="PANTHER" id="PTHR32295">
    <property type="entry name" value="IQ-DOMAIN 5-RELATED"/>
    <property type="match status" value="1"/>
</dbReference>
<dbReference type="EMBL" id="BTGU01000018">
    <property type="protein sequence ID" value="GMN44316.1"/>
    <property type="molecule type" value="Genomic_DNA"/>
</dbReference>
<protein>
    <recommendedName>
        <fullName evidence="5">DUF4005 domain-containing protein</fullName>
    </recommendedName>
</protein>
<comment type="similarity">
    <text evidence="2">Belongs to the IQD family.</text>
</comment>
<feature type="domain" description="DUF4005" evidence="5">
    <location>
        <begin position="367"/>
        <end position="436"/>
    </location>
</feature>
<evidence type="ECO:0000313" key="7">
    <source>
        <dbReference type="Proteomes" id="UP001187192"/>
    </source>
</evidence>
<feature type="compositionally biased region" description="Polar residues" evidence="4">
    <location>
        <begin position="454"/>
        <end position="468"/>
    </location>
</feature>
<dbReference type="CDD" id="cd23767">
    <property type="entry name" value="IQCD"/>
    <property type="match status" value="1"/>
</dbReference>
<feature type="compositionally biased region" description="Polar residues" evidence="4">
    <location>
        <begin position="389"/>
        <end position="399"/>
    </location>
</feature>
<dbReference type="PANTHER" id="PTHR32295:SF6">
    <property type="entry name" value="PROTEIN IQ-DOMAIN 18"/>
    <property type="match status" value="1"/>
</dbReference>
<accession>A0AA88APZ9</accession>
<dbReference type="Pfam" id="PF00612">
    <property type="entry name" value="IQ"/>
    <property type="match status" value="2"/>
</dbReference>
<organism evidence="6 7">
    <name type="scientific">Ficus carica</name>
    <name type="common">Common fig</name>
    <dbReference type="NCBI Taxonomy" id="3494"/>
    <lineage>
        <taxon>Eukaryota</taxon>
        <taxon>Viridiplantae</taxon>
        <taxon>Streptophyta</taxon>
        <taxon>Embryophyta</taxon>
        <taxon>Tracheophyta</taxon>
        <taxon>Spermatophyta</taxon>
        <taxon>Magnoliopsida</taxon>
        <taxon>eudicotyledons</taxon>
        <taxon>Gunneridae</taxon>
        <taxon>Pentapetalae</taxon>
        <taxon>rosids</taxon>
        <taxon>fabids</taxon>
        <taxon>Rosales</taxon>
        <taxon>Moraceae</taxon>
        <taxon>Ficeae</taxon>
        <taxon>Ficus</taxon>
    </lineage>
</organism>